<keyword evidence="2" id="KW-0472">Membrane</keyword>
<dbReference type="InterPro" id="IPR029050">
    <property type="entry name" value="Immunoprotect_excell_Ig-like"/>
</dbReference>
<keyword evidence="1" id="KW-0732">Signal</keyword>
<feature type="transmembrane region" description="Helical" evidence="2">
    <location>
        <begin position="17"/>
        <end position="36"/>
    </location>
</feature>
<dbReference type="EMBL" id="FNCP01000040">
    <property type="protein sequence ID" value="SDI46087.1"/>
    <property type="molecule type" value="Genomic_DNA"/>
</dbReference>
<dbReference type="AlphaFoldDB" id="A0A1G8KRR9"/>
<dbReference type="InterPro" id="IPR029051">
    <property type="entry name" value="DUF4352"/>
</dbReference>
<keyword evidence="2" id="KW-0812">Transmembrane</keyword>
<evidence type="ECO:0000259" key="3">
    <source>
        <dbReference type="Pfam" id="PF11611"/>
    </source>
</evidence>
<gene>
    <name evidence="4" type="ORF">SAMN05443529_14025</name>
</gene>
<dbReference type="Pfam" id="PF11611">
    <property type="entry name" value="DUF4352"/>
    <property type="match status" value="1"/>
</dbReference>
<accession>A0A1G8KRR9</accession>
<evidence type="ECO:0000313" key="5">
    <source>
        <dbReference type="Proteomes" id="UP000198656"/>
    </source>
</evidence>
<organism evidence="4 5">
    <name type="scientific">Desulfosporosinus hippei DSM 8344</name>
    <dbReference type="NCBI Taxonomy" id="1121419"/>
    <lineage>
        <taxon>Bacteria</taxon>
        <taxon>Bacillati</taxon>
        <taxon>Bacillota</taxon>
        <taxon>Clostridia</taxon>
        <taxon>Eubacteriales</taxon>
        <taxon>Desulfitobacteriaceae</taxon>
        <taxon>Desulfosporosinus</taxon>
    </lineage>
</organism>
<dbReference type="Gene3D" id="2.60.40.1240">
    <property type="match status" value="1"/>
</dbReference>
<keyword evidence="2" id="KW-1133">Transmembrane helix</keyword>
<evidence type="ECO:0000256" key="1">
    <source>
        <dbReference type="ARBA" id="ARBA00022729"/>
    </source>
</evidence>
<keyword evidence="5" id="KW-1185">Reference proteome</keyword>
<evidence type="ECO:0000313" key="4">
    <source>
        <dbReference type="EMBL" id="SDI46087.1"/>
    </source>
</evidence>
<feature type="domain" description="DUF4352" evidence="3">
    <location>
        <begin position="49"/>
        <end position="152"/>
    </location>
</feature>
<name>A0A1G8KRR9_9FIRM</name>
<sequence>MRGVCCNISMKNKIARCLILVAIIGIMKFVVIPIFIDPYIPIHTGNGSSKIGDTVIIDNLEYTINGAKSDTYSGGTLSYILGTGKKTVHVSVTIKNPTKNDYIFDPDCHFVVIASKAQSFSIPLSTKDLNKTIPAGETIQGEFFYKAQSNHRYFIMNIWKDINDKFDPSAEIALIDLIAP</sequence>
<proteinExistence type="predicted"/>
<dbReference type="Proteomes" id="UP000198656">
    <property type="component" value="Unassembled WGS sequence"/>
</dbReference>
<protein>
    <recommendedName>
        <fullName evidence="3">DUF4352 domain-containing protein</fullName>
    </recommendedName>
</protein>
<evidence type="ECO:0000256" key="2">
    <source>
        <dbReference type="SAM" id="Phobius"/>
    </source>
</evidence>
<dbReference type="OrthoDB" id="9828659at2"/>
<reference evidence="5" key="1">
    <citation type="submission" date="2016-10" db="EMBL/GenBank/DDBJ databases">
        <authorList>
            <person name="Varghese N."/>
            <person name="Submissions S."/>
        </authorList>
    </citation>
    <scope>NUCLEOTIDE SEQUENCE [LARGE SCALE GENOMIC DNA]</scope>
    <source>
        <strain evidence="5">DSM 8344</strain>
    </source>
</reference>